<comment type="caution">
    <text evidence="1">The sequence shown here is derived from an EMBL/GenBank/DDBJ whole genome shotgun (WGS) entry which is preliminary data.</text>
</comment>
<gene>
    <name evidence="1" type="ORF">DEE74_24475</name>
</gene>
<sequence>MTTSRLRGGSRVSARDQAPSVNLARLAELLSQSINVTNVAPPGDLPFISTEDAKLRLNTRGVLERLLRHHDFERTFSPTEGSGFLRDVDIPPFGTTAKMGGRIVHGSEAATAKAINSLRASIAADLDNALTTFDLASLSANSLDAALKAMAATVDVTLQEPPLKASMVPVQFADPGRSTAERTQDIGRVLSAIETIDGRDWLELILSGIARKLQLDDEDPDDIEEIISCIRTQNTRAGSQVRRFLEFLEDEAMARVRMQVCMRLMEAVAAQSVKDGFKSYVRRVRECFEAFAGHDGESLTLDVGAVYGVANNTELAEQLRKALFYGCLPVWSEASAQLFERRVDPAQNQPMLREVSYRFRVNGATPMTGKSAFAARLDRICGRLLETPNADSNIRRPLAELVFLSLVIPASISTDSAGSVYEEAVAIAQAAKADPVGTLQRLHDTLAARQHVVDDLARELIHILKSKSTSLVTAAKRSTERLMVSVHKEVVDWNVVRGMASSNEDVFVKPDTGSDAIAWFSHIRVSDKSWPGSVASISVDTQLQERSLALAGESLEIAMSKNLETPVLPVRLVPYAWLKSESSWHPVAPKSDALDAGRGVEVEYDLRLLALRRVKDDEKARSEQYRTTMVTALSLLTYITLWELVRRVKALAPRLTMTLVRLQPDGKLTDREADARDGNTAIYAVSQAIEKALTRELPVKLQGLTTRNDVGDTLRWRNRGALAALLGGQPIRFQREGSLSKVAVLTYVTRPCDIHPAFPESDGYLFVSRAYTADSTEDATEIRVDRMLSRIVESRGDFRVPHLILEEIGRLRAAGYTHIMMLSHHFGNRHIGRAAERHAPHGTLQFLDDAATRFPDVHLYPLRRDVFPATRLRKRQSVESGFEVLRYDAHQQMYLDDALDVLRSLVPIYTFATLHAVGDEGRPQSGFCTYFFDVDHRVSDFNLREATRANILGTGAAAPTRESLVSVLRAIHFMESEKPSDRNRLLPVLDPFDWATPTTTAAAGEIEVISRRGGRTVLLSMPALLAHVTKVLHKEALENE</sequence>
<reference evidence="1" key="1">
    <citation type="submission" date="2018-06" db="EMBL/GenBank/DDBJ databases">
        <authorList>
            <person name="O'Rourke A."/>
        </authorList>
    </citation>
    <scope>NUCLEOTIDE SEQUENCE</scope>
    <source>
        <strain evidence="1">132550021-3</strain>
    </source>
</reference>
<proteinExistence type="predicted"/>
<evidence type="ECO:0000313" key="2">
    <source>
        <dbReference type="Proteomes" id="UP001199322"/>
    </source>
</evidence>
<dbReference type="Proteomes" id="UP001199322">
    <property type="component" value="Unassembled WGS sequence"/>
</dbReference>
<dbReference type="RefSeq" id="WP_125472882.1">
    <property type="nucleotide sequence ID" value="NZ_JACBXL010000023.1"/>
</dbReference>
<dbReference type="AlphaFoldDB" id="A0AAW4QAB0"/>
<evidence type="ECO:0000313" key="1">
    <source>
        <dbReference type="EMBL" id="MBX3893029.1"/>
    </source>
</evidence>
<organism evidence="1 2">
    <name type="scientific">Ralstonia pickettii</name>
    <name type="common">Burkholderia pickettii</name>
    <dbReference type="NCBI Taxonomy" id="329"/>
    <lineage>
        <taxon>Bacteria</taxon>
        <taxon>Pseudomonadati</taxon>
        <taxon>Pseudomonadota</taxon>
        <taxon>Betaproteobacteria</taxon>
        <taxon>Burkholderiales</taxon>
        <taxon>Burkholderiaceae</taxon>
        <taxon>Ralstonia</taxon>
    </lineage>
</organism>
<name>A0AAW4QAB0_RALPI</name>
<accession>A0AAW4QAB0</accession>
<dbReference type="EMBL" id="QGBI01000032">
    <property type="protein sequence ID" value="MBX3893029.1"/>
    <property type="molecule type" value="Genomic_DNA"/>
</dbReference>
<protein>
    <submittedName>
        <fullName evidence="1">Uncharacterized protein</fullName>
    </submittedName>
</protein>